<accession>A0A6G1LVH9</accession>
<evidence type="ECO:0000313" key="4">
    <source>
        <dbReference type="Proteomes" id="UP000472727"/>
    </source>
</evidence>
<sequence length="686" mass="77494">MPDPPPLCHSTPLKDANPKILTGTEDQKRETTAPAFGGVGTKKNFSFDFGASEARQAVTGTELDAISLTSEPEASTVELGDTAIPVEVEPEKAKAIPKYIPSGLVEEFRESLELSKKLNESLQRLAGQLGPGSFNINTNKQKLVSEPKAPQPSPPINIISNDIGLYEIPSWEDRTSKWNPSESIDLTGTSQFPIDPDTISAPSGTSVGASFHLTRNRSSFFVQSEASTTRPPVNLPSNNNVISNKATEQPSQDPKATPIGVNDASKLKQTLFPSNVVEEKPPIPDPEQHKKLKDANIRQWANHLPVSKTDEKHVHAFDIDKPIIDIPTNNILKQDTSLKFSPPDLKNRPQRRHSDSFCSSGRVAHKSTPLALKVKPYDFGRDPKRRPRTPTRRMKYANRSPEKSELRSDDEPEVDDTEHAEEITTQAKSAAQDETSSILTGNDTDYNPYKTKFLLPEEEMRKEPYFSKLLPFKDVKTTSEKNRRYKRVFYDEQCRSIWVGAYETVKARKTGSYNPLTEKREFDKRKGEQEVYNPADENRGSVDYKTHQVFECYFGMLEVNDEIKKITNKQEAAGDEIPKLKEQYDNGEYGEFETAEVMAPYIRSRELEVTTILPDQLKKLKVRQTLLKRAGENNLWDIAKMDHKFHYTGEMLDGILFMRNFFAEISPAYTQAELKEMGIDIPHEEF</sequence>
<organism evidence="3 4">
    <name type="scientific">Orbilia oligospora</name>
    <name type="common">Nematode-trapping fungus</name>
    <name type="synonym">Arthrobotrys oligospora</name>
    <dbReference type="NCBI Taxonomy" id="2813651"/>
    <lineage>
        <taxon>Eukaryota</taxon>
        <taxon>Fungi</taxon>
        <taxon>Dikarya</taxon>
        <taxon>Ascomycota</taxon>
        <taxon>Pezizomycotina</taxon>
        <taxon>Orbiliomycetes</taxon>
        <taxon>Orbiliales</taxon>
        <taxon>Orbiliaceae</taxon>
        <taxon>Orbilia</taxon>
    </lineage>
</organism>
<feature type="region of interest" description="Disordered" evidence="1">
    <location>
        <begin position="1"/>
        <end position="38"/>
    </location>
</feature>
<feature type="compositionally biased region" description="Polar residues" evidence="1">
    <location>
        <begin position="222"/>
        <end position="254"/>
    </location>
</feature>
<dbReference type="Proteomes" id="UP000472727">
    <property type="component" value="Unassembled WGS sequence"/>
</dbReference>
<evidence type="ECO:0000256" key="1">
    <source>
        <dbReference type="SAM" id="MobiDB-lite"/>
    </source>
</evidence>
<feature type="region of interest" description="Disordered" evidence="1">
    <location>
        <begin position="335"/>
        <end position="443"/>
    </location>
</feature>
<evidence type="ECO:0000313" key="3">
    <source>
        <dbReference type="EMBL" id="KAF3204633.1"/>
    </source>
</evidence>
<feature type="compositionally biased region" description="Acidic residues" evidence="1">
    <location>
        <begin position="410"/>
        <end position="419"/>
    </location>
</feature>
<protein>
    <submittedName>
        <fullName evidence="3">Uncharacterized protein</fullName>
    </submittedName>
</protein>
<evidence type="ECO:0000313" key="2">
    <source>
        <dbReference type="EMBL" id="KAF3201880.1"/>
    </source>
</evidence>
<dbReference type="EMBL" id="WIWS01000124">
    <property type="protein sequence ID" value="KAF3204633.1"/>
    <property type="molecule type" value="Genomic_DNA"/>
</dbReference>
<dbReference type="AlphaFoldDB" id="A0A6G1LVH9"/>
<feature type="region of interest" description="Disordered" evidence="1">
    <location>
        <begin position="222"/>
        <end position="261"/>
    </location>
</feature>
<dbReference type="EMBL" id="WIWT01000093">
    <property type="protein sequence ID" value="KAF3201880.1"/>
    <property type="molecule type" value="Genomic_DNA"/>
</dbReference>
<dbReference type="Proteomes" id="UP000614610">
    <property type="component" value="Unassembled WGS sequence"/>
</dbReference>
<gene>
    <name evidence="3" type="ORF">TWF106_001515</name>
    <name evidence="2" type="ORF">TWF679_011167</name>
</gene>
<name>A0A6G1LVH9_ORBOL</name>
<feature type="compositionally biased region" description="Basic residues" evidence="1">
    <location>
        <begin position="383"/>
        <end position="396"/>
    </location>
</feature>
<comment type="caution">
    <text evidence="3">The sequence shown here is derived from an EMBL/GenBank/DDBJ whole genome shotgun (WGS) entry which is preliminary data.</text>
</comment>
<feature type="compositionally biased region" description="Polar residues" evidence="1">
    <location>
        <begin position="423"/>
        <end position="443"/>
    </location>
</feature>
<dbReference type="OrthoDB" id="5319373at2759"/>
<proteinExistence type="predicted"/>
<reference evidence="3 4" key="1">
    <citation type="submission" date="2019-06" db="EMBL/GenBank/DDBJ databases">
        <authorList>
            <person name="Palmer J.M."/>
        </authorList>
    </citation>
    <scope>NUCLEOTIDE SEQUENCE [LARGE SCALE GENOMIC DNA]</scope>
    <source>
        <strain evidence="3 4">TWF106</strain>
        <strain evidence="2">TWF679</strain>
    </source>
</reference>
<feature type="compositionally biased region" description="Basic and acidic residues" evidence="1">
    <location>
        <begin position="400"/>
        <end position="409"/>
    </location>
</feature>